<reference evidence="1" key="1">
    <citation type="journal article" date="2015" name="Nature">
        <title>Complex archaea that bridge the gap between prokaryotes and eukaryotes.</title>
        <authorList>
            <person name="Spang A."/>
            <person name="Saw J.H."/>
            <person name="Jorgensen S.L."/>
            <person name="Zaremba-Niedzwiedzka K."/>
            <person name="Martijn J."/>
            <person name="Lind A.E."/>
            <person name="van Eijk R."/>
            <person name="Schleper C."/>
            <person name="Guy L."/>
            <person name="Ettema T.J."/>
        </authorList>
    </citation>
    <scope>NUCLEOTIDE SEQUENCE</scope>
</reference>
<dbReference type="SUPFAM" id="SSF51419">
    <property type="entry name" value="PLP-binding barrel"/>
    <property type="match status" value="1"/>
</dbReference>
<sequence>GTGTSGAICVRVTCGPVMKQIKKKLANNLSRVREEIASACSRSGRETGEVTLVVVTKSVGLDVIRANEGDYEIGVAGRGVSYQEGVMLATVRQNQRDYVVATVEVL</sequence>
<feature type="non-terminal residue" evidence="1">
    <location>
        <position position="1"/>
    </location>
</feature>
<evidence type="ECO:0000313" key="1">
    <source>
        <dbReference type="EMBL" id="KKK99642.1"/>
    </source>
</evidence>
<name>A0A0F9A090_9ZZZZ</name>
<gene>
    <name evidence="1" type="ORF">LCGC14_2630700</name>
</gene>
<comment type="caution">
    <text evidence="1">The sequence shown here is derived from an EMBL/GenBank/DDBJ whole genome shotgun (WGS) entry which is preliminary data.</text>
</comment>
<proteinExistence type="predicted"/>
<accession>A0A0F9A090</accession>
<dbReference type="AlphaFoldDB" id="A0A0F9A090"/>
<organism evidence="1">
    <name type="scientific">marine sediment metagenome</name>
    <dbReference type="NCBI Taxonomy" id="412755"/>
    <lineage>
        <taxon>unclassified sequences</taxon>
        <taxon>metagenomes</taxon>
        <taxon>ecological metagenomes</taxon>
    </lineage>
</organism>
<dbReference type="EMBL" id="LAZR01045117">
    <property type="protein sequence ID" value="KKK99642.1"/>
    <property type="molecule type" value="Genomic_DNA"/>
</dbReference>
<dbReference type="InterPro" id="IPR029066">
    <property type="entry name" value="PLP-binding_barrel"/>
</dbReference>
<dbReference type="Gene3D" id="3.20.20.10">
    <property type="entry name" value="Alanine racemase"/>
    <property type="match status" value="1"/>
</dbReference>
<protein>
    <submittedName>
        <fullName evidence="1">Uncharacterized protein</fullName>
    </submittedName>
</protein>